<dbReference type="EMBL" id="JAGKQQ010000001">
    <property type="protein sequence ID" value="MBP3955025.1"/>
    <property type="molecule type" value="Genomic_DNA"/>
</dbReference>
<gene>
    <name evidence="1" type="ORF">J8F10_06985</name>
</gene>
<protein>
    <submittedName>
        <fullName evidence="1">TIGR03067 domain-containing protein</fullName>
    </submittedName>
</protein>
<keyword evidence="2" id="KW-1185">Reference proteome</keyword>
<accession>A0ABS5BNZ3</accession>
<name>A0ABS5BNZ3_9BACT</name>
<proteinExistence type="predicted"/>
<dbReference type="InterPro" id="IPR017504">
    <property type="entry name" value="CHP03067_Planctomycetes"/>
</dbReference>
<dbReference type="Proteomes" id="UP000676565">
    <property type="component" value="Unassembled WGS sequence"/>
</dbReference>
<reference evidence="1 2" key="1">
    <citation type="submission" date="2021-04" db="EMBL/GenBank/DDBJ databases">
        <authorList>
            <person name="Ivanova A."/>
        </authorList>
    </citation>
    <scope>NUCLEOTIDE SEQUENCE [LARGE SCALE GENOMIC DNA]</scope>
    <source>
        <strain evidence="1 2">G18</strain>
    </source>
</reference>
<evidence type="ECO:0000313" key="1">
    <source>
        <dbReference type="EMBL" id="MBP3955025.1"/>
    </source>
</evidence>
<evidence type="ECO:0000313" key="2">
    <source>
        <dbReference type="Proteomes" id="UP000676565"/>
    </source>
</evidence>
<comment type="caution">
    <text evidence="1">The sequence shown here is derived from an EMBL/GenBank/DDBJ whole genome shotgun (WGS) entry which is preliminary data.</text>
</comment>
<sequence>MGTLEQVAKRYPMTALVTFLIFVPLYASATDKAEKLIAEEQKKLQGTWKVVKAEPEELKVKDDYRVTFKGDKVTFGDRPAIKFKLGPMKDPKWFDIYVELEEGGEELFGPGIYKLDGEMLIIATVTESEGAVFKPRPKNFTDRFFGQRLHLERVKK</sequence>
<dbReference type="NCBIfam" id="TIGR03067">
    <property type="entry name" value="Planc_TIGR03067"/>
    <property type="match status" value="1"/>
</dbReference>
<dbReference type="RefSeq" id="WP_210653127.1">
    <property type="nucleotide sequence ID" value="NZ_JAGKQQ010000001.1"/>
</dbReference>
<organism evidence="1 2">
    <name type="scientific">Gemmata palustris</name>
    <dbReference type="NCBI Taxonomy" id="2822762"/>
    <lineage>
        <taxon>Bacteria</taxon>
        <taxon>Pseudomonadati</taxon>
        <taxon>Planctomycetota</taxon>
        <taxon>Planctomycetia</taxon>
        <taxon>Gemmatales</taxon>
        <taxon>Gemmataceae</taxon>
        <taxon>Gemmata</taxon>
    </lineage>
</organism>